<organism evidence="8 9">
    <name type="scientific">Ramazzottius varieornatus</name>
    <name type="common">Water bear</name>
    <name type="synonym">Tardigrade</name>
    <dbReference type="NCBI Taxonomy" id="947166"/>
    <lineage>
        <taxon>Eukaryota</taxon>
        <taxon>Metazoa</taxon>
        <taxon>Ecdysozoa</taxon>
        <taxon>Tardigrada</taxon>
        <taxon>Eutardigrada</taxon>
        <taxon>Parachela</taxon>
        <taxon>Hypsibioidea</taxon>
        <taxon>Ramazzottiidae</taxon>
        <taxon>Ramazzottius</taxon>
    </lineage>
</organism>
<dbReference type="SMART" id="SM00043">
    <property type="entry name" value="CY"/>
    <property type="match status" value="1"/>
</dbReference>
<gene>
    <name evidence="8" type="primary">RvY_11236-1</name>
    <name evidence="8" type="synonym">RvY_11236.1</name>
    <name evidence="8" type="ORF">RvY_11236</name>
</gene>
<evidence type="ECO:0000256" key="5">
    <source>
        <dbReference type="ARBA" id="ARBA00022704"/>
    </source>
</evidence>
<dbReference type="InterPro" id="IPR001713">
    <property type="entry name" value="Prot_inh_stefin"/>
</dbReference>
<dbReference type="AlphaFoldDB" id="A0A1D1VKW2"/>
<keyword evidence="6" id="KW-0732">Signal</keyword>
<dbReference type="GO" id="GO:0004869">
    <property type="term" value="F:cysteine-type endopeptidase inhibitor activity"/>
    <property type="evidence" value="ECO:0007669"/>
    <property type="project" value="UniProtKB-KW"/>
</dbReference>
<evidence type="ECO:0000313" key="8">
    <source>
        <dbReference type="EMBL" id="GAV00378.1"/>
    </source>
</evidence>
<dbReference type="CDD" id="cd00042">
    <property type="entry name" value="CY"/>
    <property type="match status" value="1"/>
</dbReference>
<evidence type="ECO:0000259" key="7">
    <source>
        <dbReference type="SMART" id="SM00043"/>
    </source>
</evidence>
<dbReference type="EMBL" id="BDGG01000006">
    <property type="protein sequence ID" value="GAV00378.1"/>
    <property type="molecule type" value="Genomic_DNA"/>
</dbReference>
<comment type="caution">
    <text evidence="8">The sequence shown here is derived from an EMBL/GenBank/DDBJ whole genome shotgun (WGS) entry which is preliminary data.</text>
</comment>
<feature type="signal peptide" evidence="6">
    <location>
        <begin position="1"/>
        <end position="23"/>
    </location>
</feature>
<evidence type="ECO:0000256" key="4">
    <source>
        <dbReference type="ARBA" id="ARBA00022690"/>
    </source>
</evidence>
<evidence type="ECO:0000256" key="6">
    <source>
        <dbReference type="SAM" id="SignalP"/>
    </source>
</evidence>
<evidence type="ECO:0000313" key="9">
    <source>
        <dbReference type="Proteomes" id="UP000186922"/>
    </source>
</evidence>
<evidence type="ECO:0000256" key="2">
    <source>
        <dbReference type="ARBA" id="ARBA00009403"/>
    </source>
</evidence>
<dbReference type="InterPro" id="IPR000010">
    <property type="entry name" value="Cystatin_dom"/>
</dbReference>
<proteinExistence type="inferred from homology"/>
<name>A0A1D1VKW2_RAMVA</name>
<dbReference type="Pfam" id="PF00031">
    <property type="entry name" value="Cystatin"/>
    <property type="match status" value="1"/>
</dbReference>
<feature type="chain" id="PRO_5008898572" description="Cystatin domain-containing protein" evidence="6">
    <location>
        <begin position="24"/>
        <end position="125"/>
    </location>
</feature>
<dbReference type="InterPro" id="IPR018073">
    <property type="entry name" value="Prot_inh_cystat_CS"/>
</dbReference>
<dbReference type="FunFam" id="3.10.450.10:FF:000001">
    <property type="entry name" value="Cystatin-A"/>
    <property type="match status" value="1"/>
</dbReference>
<dbReference type="SUPFAM" id="SSF54403">
    <property type="entry name" value="Cystatin/monellin"/>
    <property type="match status" value="1"/>
</dbReference>
<dbReference type="Proteomes" id="UP000186922">
    <property type="component" value="Unassembled WGS sequence"/>
</dbReference>
<keyword evidence="9" id="KW-1185">Reference proteome</keyword>
<feature type="domain" description="Cystatin" evidence="7">
    <location>
        <begin position="29"/>
        <end position="125"/>
    </location>
</feature>
<sequence>MQNSSRIMLALGLVLLTVTLAMAAESKKNIAGGFTGEKPADAETQALADSVRNQVVQQLGARDSVRQFKVISVKTQVVAGTNYVMKIRISPKEYIHVKVFKPLPYTKQKPQVTAVEANKGRNDPL</sequence>
<dbReference type="OrthoDB" id="2429551at2759"/>
<evidence type="ECO:0000256" key="3">
    <source>
        <dbReference type="ARBA" id="ARBA00022490"/>
    </source>
</evidence>
<keyword evidence="5" id="KW-0789">Thiol protease inhibitor</keyword>
<dbReference type="PANTHER" id="PTHR11414">
    <property type="entry name" value="CYSTATIN FAMILY MEMBER"/>
    <property type="match status" value="1"/>
</dbReference>
<dbReference type="PANTHER" id="PTHR11414:SF21">
    <property type="entry name" value="CYSTATIN 14A, TANDEM DUPLICATE 1-RELATED"/>
    <property type="match status" value="1"/>
</dbReference>
<dbReference type="GO" id="GO:0005829">
    <property type="term" value="C:cytosol"/>
    <property type="evidence" value="ECO:0007669"/>
    <property type="project" value="TreeGrafter"/>
</dbReference>
<dbReference type="PRINTS" id="PR00295">
    <property type="entry name" value="STEFINA"/>
</dbReference>
<protein>
    <recommendedName>
        <fullName evidence="7">Cystatin domain-containing protein</fullName>
    </recommendedName>
</protein>
<dbReference type="STRING" id="947166.A0A1D1VKW2"/>
<keyword evidence="4" id="KW-0646">Protease inhibitor</keyword>
<comment type="similarity">
    <text evidence="2">Belongs to the cystatin family.</text>
</comment>
<evidence type="ECO:0000256" key="1">
    <source>
        <dbReference type="ARBA" id="ARBA00004496"/>
    </source>
</evidence>
<comment type="subcellular location">
    <subcellularLocation>
        <location evidence="1">Cytoplasm</location>
    </subcellularLocation>
</comment>
<dbReference type="Gene3D" id="3.10.450.10">
    <property type="match status" value="1"/>
</dbReference>
<dbReference type="PROSITE" id="PS00287">
    <property type="entry name" value="CYSTATIN"/>
    <property type="match status" value="1"/>
</dbReference>
<dbReference type="InterPro" id="IPR046350">
    <property type="entry name" value="Cystatin_sf"/>
</dbReference>
<keyword evidence="3" id="KW-0963">Cytoplasm</keyword>
<reference evidence="8 9" key="1">
    <citation type="journal article" date="2016" name="Nat. Commun.">
        <title>Extremotolerant tardigrade genome and improved radiotolerance of human cultured cells by tardigrade-unique protein.</title>
        <authorList>
            <person name="Hashimoto T."/>
            <person name="Horikawa D.D."/>
            <person name="Saito Y."/>
            <person name="Kuwahara H."/>
            <person name="Kozuka-Hata H."/>
            <person name="Shin-I T."/>
            <person name="Minakuchi Y."/>
            <person name="Ohishi K."/>
            <person name="Motoyama A."/>
            <person name="Aizu T."/>
            <person name="Enomoto A."/>
            <person name="Kondo K."/>
            <person name="Tanaka S."/>
            <person name="Hara Y."/>
            <person name="Koshikawa S."/>
            <person name="Sagara H."/>
            <person name="Miura T."/>
            <person name="Yokobori S."/>
            <person name="Miyagawa K."/>
            <person name="Suzuki Y."/>
            <person name="Kubo T."/>
            <person name="Oyama M."/>
            <person name="Kohara Y."/>
            <person name="Fujiyama A."/>
            <person name="Arakawa K."/>
            <person name="Katayama T."/>
            <person name="Toyoda A."/>
            <person name="Kunieda T."/>
        </authorList>
    </citation>
    <scope>NUCLEOTIDE SEQUENCE [LARGE SCALE GENOMIC DNA]</scope>
    <source>
        <strain evidence="8 9">YOKOZUNA-1</strain>
    </source>
</reference>
<accession>A0A1D1VKW2</accession>